<keyword evidence="1" id="KW-0472">Membrane</keyword>
<reference evidence="2" key="1">
    <citation type="journal article" date="2015" name="Nature">
        <title>Complex archaea that bridge the gap between prokaryotes and eukaryotes.</title>
        <authorList>
            <person name="Spang A."/>
            <person name="Saw J.H."/>
            <person name="Jorgensen S.L."/>
            <person name="Zaremba-Niedzwiedzka K."/>
            <person name="Martijn J."/>
            <person name="Lind A.E."/>
            <person name="van Eijk R."/>
            <person name="Schleper C."/>
            <person name="Guy L."/>
            <person name="Ettema T.J."/>
        </authorList>
    </citation>
    <scope>NUCLEOTIDE SEQUENCE</scope>
</reference>
<keyword evidence="1" id="KW-1133">Transmembrane helix</keyword>
<evidence type="ECO:0000256" key="1">
    <source>
        <dbReference type="SAM" id="Phobius"/>
    </source>
</evidence>
<protein>
    <submittedName>
        <fullName evidence="2">Uncharacterized protein</fullName>
    </submittedName>
</protein>
<proteinExistence type="predicted"/>
<organism evidence="2">
    <name type="scientific">marine sediment metagenome</name>
    <dbReference type="NCBI Taxonomy" id="412755"/>
    <lineage>
        <taxon>unclassified sequences</taxon>
        <taxon>metagenomes</taxon>
        <taxon>ecological metagenomes</taxon>
    </lineage>
</organism>
<comment type="caution">
    <text evidence="2">The sequence shown here is derived from an EMBL/GenBank/DDBJ whole genome shotgun (WGS) entry which is preliminary data.</text>
</comment>
<feature type="transmembrane region" description="Helical" evidence="1">
    <location>
        <begin position="6"/>
        <end position="26"/>
    </location>
</feature>
<dbReference type="EMBL" id="LAZR01036185">
    <property type="protein sequence ID" value="KKL25515.1"/>
    <property type="molecule type" value="Genomic_DNA"/>
</dbReference>
<name>A0A0F9BUC1_9ZZZZ</name>
<evidence type="ECO:0000313" key="2">
    <source>
        <dbReference type="EMBL" id="KKL25515.1"/>
    </source>
</evidence>
<gene>
    <name evidence="2" type="ORF">LCGC14_2404480</name>
</gene>
<sequence>MKVDKYHFLLVGMMIGVLMAFSLISLQDSRGSMGGIVSHVNVSNLSEEDKIVARDLFNEIKREYLIGNKVMIFKYKLLKKLRNYPKQILVIIIQRK</sequence>
<accession>A0A0F9BUC1</accession>
<keyword evidence="1" id="KW-0812">Transmembrane</keyword>
<dbReference type="AlphaFoldDB" id="A0A0F9BUC1"/>